<reference evidence="1" key="2">
    <citation type="journal article" date="2021" name="PeerJ">
        <title>Extensive microbial diversity within the chicken gut microbiome revealed by metagenomics and culture.</title>
        <authorList>
            <person name="Gilroy R."/>
            <person name="Ravi A."/>
            <person name="Getino M."/>
            <person name="Pursley I."/>
            <person name="Horton D.L."/>
            <person name="Alikhan N.F."/>
            <person name="Baker D."/>
            <person name="Gharbi K."/>
            <person name="Hall N."/>
            <person name="Watson M."/>
            <person name="Adriaenssens E.M."/>
            <person name="Foster-Nyarko E."/>
            <person name="Jarju S."/>
            <person name="Secka A."/>
            <person name="Antonio M."/>
            <person name="Oren A."/>
            <person name="Chaudhuri R.R."/>
            <person name="La Ragione R."/>
            <person name="Hildebrand F."/>
            <person name="Pallen M.J."/>
        </authorList>
    </citation>
    <scope>NUCLEOTIDE SEQUENCE</scope>
    <source>
        <strain evidence="1">10532</strain>
    </source>
</reference>
<dbReference type="InterPro" id="IPR036526">
    <property type="entry name" value="C-N_Hydrolase_sf"/>
</dbReference>
<keyword evidence="1" id="KW-0378">Hydrolase</keyword>
<dbReference type="Proteomes" id="UP000823638">
    <property type="component" value="Unassembled WGS sequence"/>
</dbReference>
<dbReference type="GO" id="GO:0016787">
    <property type="term" value="F:hydrolase activity"/>
    <property type="evidence" value="ECO:0007669"/>
    <property type="project" value="UniProtKB-KW"/>
</dbReference>
<dbReference type="AlphaFoldDB" id="A0A9D9HN11"/>
<feature type="non-terminal residue" evidence="1">
    <location>
        <position position="1"/>
    </location>
</feature>
<evidence type="ECO:0000313" key="1">
    <source>
        <dbReference type="EMBL" id="MBO8456714.1"/>
    </source>
</evidence>
<accession>A0A9D9HN11</accession>
<organism evidence="1 2">
    <name type="scientific">Candidatus Gallitreponema excrementavium</name>
    <dbReference type="NCBI Taxonomy" id="2840840"/>
    <lineage>
        <taxon>Bacteria</taxon>
        <taxon>Pseudomonadati</taxon>
        <taxon>Spirochaetota</taxon>
        <taxon>Spirochaetia</taxon>
        <taxon>Spirochaetales</taxon>
        <taxon>Candidatus Gallitreponema</taxon>
    </lineage>
</organism>
<proteinExistence type="predicted"/>
<evidence type="ECO:0000313" key="2">
    <source>
        <dbReference type="Proteomes" id="UP000823638"/>
    </source>
</evidence>
<sequence length="73" mass="8354">DCNGHSTVFDGVAWLRDQPGSRDMCILEAPEEEGIYIASIDLDLLREYRKNEVMGAAWRHPEKYTELVNTQSL</sequence>
<name>A0A9D9HN11_9SPIR</name>
<dbReference type="SUPFAM" id="SSF56317">
    <property type="entry name" value="Carbon-nitrogen hydrolase"/>
    <property type="match status" value="1"/>
</dbReference>
<protein>
    <submittedName>
        <fullName evidence="1">Carbon-nitrogen hydrolase family protein</fullName>
    </submittedName>
</protein>
<dbReference type="EMBL" id="JADIMM010000014">
    <property type="protein sequence ID" value="MBO8456714.1"/>
    <property type="molecule type" value="Genomic_DNA"/>
</dbReference>
<reference evidence="1" key="1">
    <citation type="submission" date="2020-10" db="EMBL/GenBank/DDBJ databases">
        <authorList>
            <person name="Gilroy R."/>
        </authorList>
    </citation>
    <scope>NUCLEOTIDE SEQUENCE</scope>
    <source>
        <strain evidence="1">10532</strain>
    </source>
</reference>
<gene>
    <name evidence="1" type="ORF">IAA81_00610</name>
</gene>
<comment type="caution">
    <text evidence="1">The sequence shown here is derived from an EMBL/GenBank/DDBJ whole genome shotgun (WGS) entry which is preliminary data.</text>
</comment>